<evidence type="ECO:0000256" key="1">
    <source>
        <dbReference type="SAM" id="MobiDB-lite"/>
    </source>
</evidence>
<dbReference type="CDD" id="cd04276">
    <property type="entry name" value="ZnMc_MMP_like_2"/>
    <property type="match status" value="1"/>
</dbReference>
<organism evidence="5 6">
    <name type="scientific">Parapedobacter koreensis</name>
    <dbReference type="NCBI Taxonomy" id="332977"/>
    <lineage>
        <taxon>Bacteria</taxon>
        <taxon>Pseudomonadati</taxon>
        <taxon>Bacteroidota</taxon>
        <taxon>Sphingobacteriia</taxon>
        <taxon>Sphingobacteriales</taxon>
        <taxon>Sphingobacteriaceae</taxon>
        <taxon>Parapedobacter</taxon>
    </lineage>
</organism>
<dbReference type="InterPro" id="IPR032534">
    <property type="entry name" value="EcxA_zinc-bd"/>
</dbReference>
<dbReference type="InterPro" id="IPR033428">
    <property type="entry name" value="DUF5118"/>
</dbReference>
<dbReference type="AlphaFoldDB" id="A0A1H7SA96"/>
<dbReference type="SUPFAM" id="SSF55486">
    <property type="entry name" value="Metalloproteases ('zincins'), catalytic domain"/>
    <property type="match status" value="1"/>
</dbReference>
<evidence type="ECO:0000313" key="5">
    <source>
        <dbReference type="EMBL" id="SEL68467.1"/>
    </source>
</evidence>
<feature type="domain" description="DUF5117" evidence="3">
    <location>
        <begin position="124"/>
        <end position="323"/>
    </location>
</feature>
<gene>
    <name evidence="5" type="ORF">SAMN05421740_108129</name>
</gene>
<feature type="compositionally biased region" description="Gly residues" evidence="1">
    <location>
        <begin position="249"/>
        <end position="263"/>
    </location>
</feature>
<dbReference type="InterPro" id="IPR024079">
    <property type="entry name" value="MetalloPept_cat_dom_sf"/>
</dbReference>
<feature type="compositionally biased region" description="Low complexity" evidence="1">
    <location>
        <begin position="29"/>
        <end position="43"/>
    </location>
</feature>
<dbReference type="Pfam" id="PF17162">
    <property type="entry name" value="DUF5118"/>
    <property type="match status" value="1"/>
</dbReference>
<dbReference type="PANTHER" id="PTHR38478">
    <property type="entry name" value="PEPTIDASE M1A AND M12B"/>
    <property type="match status" value="1"/>
</dbReference>
<evidence type="ECO:0008006" key="7">
    <source>
        <dbReference type="Google" id="ProtNLM"/>
    </source>
</evidence>
<protein>
    <recommendedName>
        <fullName evidence="7">Zinc-dependent metalloprotease</fullName>
    </recommendedName>
</protein>
<dbReference type="EMBL" id="FNZR01000008">
    <property type="protein sequence ID" value="SEL68467.1"/>
    <property type="molecule type" value="Genomic_DNA"/>
</dbReference>
<dbReference type="RefSeq" id="WP_090607533.1">
    <property type="nucleotide sequence ID" value="NZ_FNZR01000008.1"/>
</dbReference>
<dbReference type="OrthoDB" id="9776599at2"/>
<dbReference type="GO" id="GO:0008237">
    <property type="term" value="F:metallopeptidase activity"/>
    <property type="evidence" value="ECO:0007669"/>
    <property type="project" value="InterPro"/>
</dbReference>
<dbReference type="InterPro" id="IPR033413">
    <property type="entry name" value="DUF5117"/>
</dbReference>
<dbReference type="PANTHER" id="PTHR38478:SF1">
    <property type="entry name" value="ZINC DEPENDENT METALLOPROTEASE DOMAIN LIPOPROTEIN"/>
    <property type="match status" value="1"/>
</dbReference>
<dbReference type="Pfam" id="PF16313">
    <property type="entry name" value="DUF4953"/>
    <property type="match status" value="1"/>
</dbReference>
<dbReference type="InterPro" id="IPR034032">
    <property type="entry name" value="Zn_MMP-like_bac"/>
</dbReference>
<dbReference type="Gene3D" id="3.40.390.10">
    <property type="entry name" value="Collagenase (Catalytic Domain)"/>
    <property type="match status" value="1"/>
</dbReference>
<evidence type="ECO:0000313" key="6">
    <source>
        <dbReference type="Proteomes" id="UP000198916"/>
    </source>
</evidence>
<feature type="domain" description="DUF5118" evidence="4">
    <location>
        <begin position="62"/>
        <end position="111"/>
    </location>
</feature>
<evidence type="ECO:0000259" key="2">
    <source>
        <dbReference type="Pfam" id="PF16313"/>
    </source>
</evidence>
<feature type="region of interest" description="Disordered" evidence="1">
    <location>
        <begin position="28"/>
        <end position="59"/>
    </location>
</feature>
<evidence type="ECO:0000259" key="3">
    <source>
        <dbReference type="Pfam" id="PF17148"/>
    </source>
</evidence>
<evidence type="ECO:0000259" key="4">
    <source>
        <dbReference type="Pfam" id="PF17162"/>
    </source>
</evidence>
<dbReference type="Proteomes" id="UP000198916">
    <property type="component" value="Unassembled WGS sequence"/>
</dbReference>
<keyword evidence="6" id="KW-1185">Reference proteome</keyword>
<sequence length="856" mass="95096">MIKNYLLLTGVGLAVLLAAPSCSSKRKTAQATANAPKAPQAAAPRDSTARTARSEGPKKVAPKKFEDFIKSNAEIDSGLFNIYVQEDKHYFELPDSVFDRDILVVTRISKGAAGLRAGMSGYAGDQINRNVIRFDKGPNNRVLLRKISFAERADSTQDMYQALLNSSLQPIVNSFDVVAFGKGNKSTVIDVTAYISGDNDVFFFDGRSKTSLRLGQFQADKSYVGTVHSYPQNTEIKTVKTYNLSPPQGAGGRPAGGGSGGNTEGTATLELNTSILLLPKVPMRGRYFDNRVGYFAVGYTDFGANPQGVKRQSLITRWRLEPKEEDVEKYLRGELVEPKKQIVYYIDPATPEKWIPYLIAGVNDWQAAFEQAGFKNAIVGKRAPTPKENPEWSLEDARYSAIVYKPSDIPNASGPNVNDPRSGEIIESHINWYHNVMYLLRNWYFVQASPNDGRARRLTFDDELMGQLIRFVSSHEVGHTLGLRHNFGSSSAYPVEKLRDPSWIKEHGHAASIMDYARFNYVAQPGDGISGADLYPRINHYDKWAIEWGYKLIPQAASATEELPILNQWITGKVTDPTYWFGTETNPDDPRSQNEDLGDDAILASSYGIKNLQRIVPNLVEWTKQPNQQYNDLGTMYGEVITQFGRYAGHVAKNIGGIYETPKTVEQAGDVYSTVPTDKQRRAANFLNKEVFATPKWLISQDVANKSGADPMALIGRVQNATVDRIISTRTINNLLKAEAKLGTNTYRVTDLFNDLDKGIWSELAKGQAIDIYRRNLQKHYVGSLADLLTPPSAEMRSRGVPDPTQSDVSSVARGQLIILRNRVSTAIRATKDNLSKFHLQDLLARIDASLEIGKD</sequence>
<feature type="domain" description="EcxA zinc-binding" evidence="2">
    <location>
        <begin position="459"/>
        <end position="766"/>
    </location>
</feature>
<dbReference type="STRING" id="332977.SAMN05421740_108129"/>
<feature type="region of interest" description="Disordered" evidence="1">
    <location>
        <begin position="243"/>
        <end position="264"/>
    </location>
</feature>
<proteinExistence type="predicted"/>
<reference evidence="6" key="1">
    <citation type="submission" date="2016-10" db="EMBL/GenBank/DDBJ databases">
        <authorList>
            <person name="Varghese N."/>
            <person name="Submissions S."/>
        </authorList>
    </citation>
    <scope>NUCLEOTIDE SEQUENCE [LARGE SCALE GENOMIC DNA]</scope>
    <source>
        <strain evidence="6">Jip14</strain>
    </source>
</reference>
<name>A0A1H7SA96_9SPHI</name>
<accession>A0A1H7SA96</accession>
<dbReference type="Pfam" id="PF17148">
    <property type="entry name" value="DUF5117"/>
    <property type="match status" value="1"/>
</dbReference>